<accession>A0A8R7RFF8</accession>
<sequence>MRPEMRFTPPLRARRRIAGLVMPWMLSRSTFRWRLAPPLPSPLPPLPRPDMADGLSLVRAASGRRRSRSGGELCCEICRMWGGDFKVDERWEEARCCRSMQMECTVEIA</sequence>
<reference evidence="1" key="3">
    <citation type="submission" date="2022-06" db="UniProtKB">
        <authorList>
            <consortium name="EnsemblPlants"/>
        </authorList>
    </citation>
    <scope>IDENTIFICATION</scope>
</reference>
<reference evidence="2" key="1">
    <citation type="journal article" date="2013" name="Nature">
        <title>Draft genome of the wheat A-genome progenitor Triticum urartu.</title>
        <authorList>
            <person name="Ling H.Q."/>
            <person name="Zhao S."/>
            <person name="Liu D."/>
            <person name="Wang J."/>
            <person name="Sun H."/>
            <person name="Zhang C."/>
            <person name="Fan H."/>
            <person name="Li D."/>
            <person name="Dong L."/>
            <person name="Tao Y."/>
            <person name="Gao C."/>
            <person name="Wu H."/>
            <person name="Li Y."/>
            <person name="Cui Y."/>
            <person name="Guo X."/>
            <person name="Zheng S."/>
            <person name="Wang B."/>
            <person name="Yu K."/>
            <person name="Liang Q."/>
            <person name="Yang W."/>
            <person name="Lou X."/>
            <person name="Chen J."/>
            <person name="Feng M."/>
            <person name="Jian J."/>
            <person name="Zhang X."/>
            <person name="Luo G."/>
            <person name="Jiang Y."/>
            <person name="Liu J."/>
            <person name="Wang Z."/>
            <person name="Sha Y."/>
            <person name="Zhang B."/>
            <person name="Wu H."/>
            <person name="Tang D."/>
            <person name="Shen Q."/>
            <person name="Xue P."/>
            <person name="Zou S."/>
            <person name="Wang X."/>
            <person name="Liu X."/>
            <person name="Wang F."/>
            <person name="Yang Y."/>
            <person name="An X."/>
            <person name="Dong Z."/>
            <person name="Zhang K."/>
            <person name="Zhang X."/>
            <person name="Luo M.C."/>
            <person name="Dvorak J."/>
            <person name="Tong Y."/>
            <person name="Wang J."/>
            <person name="Yang H."/>
            <person name="Li Z."/>
            <person name="Wang D."/>
            <person name="Zhang A."/>
            <person name="Wang J."/>
        </authorList>
    </citation>
    <scope>NUCLEOTIDE SEQUENCE</scope>
    <source>
        <strain evidence="2">cv. G1812</strain>
    </source>
</reference>
<name>A0A8R7RFF8_TRIUA</name>
<dbReference type="EnsemblPlants" id="TuG1812U0000293000.01.T01">
    <property type="protein sequence ID" value="TuG1812U0000293000.01.T01.s_cds6242"/>
    <property type="gene ID" value="TuG1812U0000293000.01"/>
</dbReference>
<dbReference type="Gramene" id="TuG1812G0100003354.01.T01">
    <property type="protein sequence ID" value="TuG1812G0100003354.01.T01.cds445438"/>
    <property type="gene ID" value="TuG1812G0100003354.01"/>
</dbReference>
<evidence type="ECO:0000313" key="1">
    <source>
        <dbReference type="EnsemblPlants" id="TuG1812U0000293000.01.T01.s_cds6242"/>
    </source>
</evidence>
<keyword evidence="2" id="KW-1185">Reference proteome</keyword>
<organism evidence="1 2">
    <name type="scientific">Triticum urartu</name>
    <name type="common">Red wild einkorn</name>
    <name type="synonym">Crithodium urartu</name>
    <dbReference type="NCBI Taxonomy" id="4572"/>
    <lineage>
        <taxon>Eukaryota</taxon>
        <taxon>Viridiplantae</taxon>
        <taxon>Streptophyta</taxon>
        <taxon>Embryophyta</taxon>
        <taxon>Tracheophyta</taxon>
        <taxon>Spermatophyta</taxon>
        <taxon>Magnoliopsida</taxon>
        <taxon>Liliopsida</taxon>
        <taxon>Poales</taxon>
        <taxon>Poaceae</taxon>
        <taxon>BOP clade</taxon>
        <taxon>Pooideae</taxon>
        <taxon>Triticodae</taxon>
        <taxon>Triticeae</taxon>
        <taxon>Triticinae</taxon>
        <taxon>Triticum</taxon>
    </lineage>
</organism>
<dbReference type="Proteomes" id="UP000015106">
    <property type="component" value="Chromosome 1"/>
</dbReference>
<dbReference type="Gramene" id="TuG1812U0000293000.01.T01">
    <property type="protein sequence ID" value="TuG1812U0000293000.01.T01.s_cds6242"/>
    <property type="gene ID" value="TuG1812U0000293000.01"/>
</dbReference>
<evidence type="ECO:0000313" key="2">
    <source>
        <dbReference type="Proteomes" id="UP000015106"/>
    </source>
</evidence>
<protein>
    <submittedName>
        <fullName evidence="1">Uncharacterized protein</fullName>
    </submittedName>
</protein>
<proteinExistence type="predicted"/>
<dbReference type="AlphaFoldDB" id="A0A8R7RFF8"/>
<reference evidence="1" key="2">
    <citation type="submission" date="2018-03" db="EMBL/GenBank/DDBJ databases">
        <title>The Triticum urartu genome reveals the dynamic nature of wheat genome evolution.</title>
        <authorList>
            <person name="Ling H."/>
            <person name="Ma B."/>
            <person name="Shi X."/>
            <person name="Liu H."/>
            <person name="Dong L."/>
            <person name="Sun H."/>
            <person name="Cao Y."/>
            <person name="Gao Q."/>
            <person name="Zheng S."/>
            <person name="Li Y."/>
            <person name="Yu Y."/>
            <person name="Du H."/>
            <person name="Qi M."/>
            <person name="Li Y."/>
            <person name="Yu H."/>
            <person name="Cui Y."/>
            <person name="Wang N."/>
            <person name="Chen C."/>
            <person name="Wu H."/>
            <person name="Zhao Y."/>
            <person name="Zhang J."/>
            <person name="Li Y."/>
            <person name="Zhou W."/>
            <person name="Zhang B."/>
            <person name="Hu W."/>
            <person name="Eijk M."/>
            <person name="Tang J."/>
            <person name="Witsenboer H."/>
            <person name="Zhao S."/>
            <person name="Li Z."/>
            <person name="Zhang A."/>
            <person name="Wang D."/>
            <person name="Liang C."/>
        </authorList>
    </citation>
    <scope>NUCLEOTIDE SEQUENCE [LARGE SCALE GENOMIC DNA]</scope>
    <source>
        <strain evidence="1">cv. G1812</strain>
    </source>
</reference>
<dbReference type="EnsemblPlants" id="TuG1812G0100003354.01.T01">
    <property type="protein sequence ID" value="TuG1812G0100003354.01.T01.cds445438"/>
    <property type="gene ID" value="TuG1812G0100003354.01"/>
</dbReference>